<sequence>MIRISQLITVNKHFPLPTPDCNLQSKFFQVPMASSSKRLGSTISKKKLLNYHLPDVDSNPHTTCKLQIQIQLLNTNNNGESHQQSNTSRSNHPTNITKQCLADRPKKCKKQSNPNLHGRRRRKTRHSNTLSRKNKTCMTHLHCKHKNSNYEVSRTH</sequence>
<feature type="region of interest" description="Disordered" evidence="1">
    <location>
        <begin position="103"/>
        <end position="137"/>
    </location>
</feature>
<evidence type="ECO:0000313" key="2">
    <source>
        <dbReference type="EMBL" id="WVY94881.1"/>
    </source>
</evidence>
<dbReference type="Proteomes" id="UP001374535">
    <property type="component" value="Chromosome 10"/>
</dbReference>
<feature type="region of interest" description="Disordered" evidence="1">
    <location>
        <begin position="77"/>
        <end position="96"/>
    </location>
</feature>
<accession>A0AAQ3MPX7</accession>
<proteinExistence type="predicted"/>
<organism evidence="2 3">
    <name type="scientific">Vigna mungo</name>
    <name type="common">Black gram</name>
    <name type="synonym">Phaseolus mungo</name>
    <dbReference type="NCBI Taxonomy" id="3915"/>
    <lineage>
        <taxon>Eukaryota</taxon>
        <taxon>Viridiplantae</taxon>
        <taxon>Streptophyta</taxon>
        <taxon>Embryophyta</taxon>
        <taxon>Tracheophyta</taxon>
        <taxon>Spermatophyta</taxon>
        <taxon>Magnoliopsida</taxon>
        <taxon>eudicotyledons</taxon>
        <taxon>Gunneridae</taxon>
        <taxon>Pentapetalae</taxon>
        <taxon>rosids</taxon>
        <taxon>fabids</taxon>
        <taxon>Fabales</taxon>
        <taxon>Fabaceae</taxon>
        <taxon>Papilionoideae</taxon>
        <taxon>50 kb inversion clade</taxon>
        <taxon>NPAAA clade</taxon>
        <taxon>indigoferoid/millettioid clade</taxon>
        <taxon>Phaseoleae</taxon>
        <taxon>Vigna</taxon>
    </lineage>
</organism>
<protein>
    <submittedName>
        <fullName evidence="2">Uncharacterized protein</fullName>
    </submittedName>
</protein>
<keyword evidence="3" id="KW-1185">Reference proteome</keyword>
<evidence type="ECO:0000313" key="3">
    <source>
        <dbReference type="Proteomes" id="UP001374535"/>
    </source>
</evidence>
<dbReference type="AlphaFoldDB" id="A0AAQ3MPX7"/>
<gene>
    <name evidence="2" type="ORF">V8G54_033969</name>
</gene>
<feature type="compositionally biased region" description="Polar residues" evidence="1">
    <location>
        <begin position="79"/>
        <end position="96"/>
    </location>
</feature>
<evidence type="ECO:0000256" key="1">
    <source>
        <dbReference type="SAM" id="MobiDB-lite"/>
    </source>
</evidence>
<dbReference type="EMBL" id="CP144691">
    <property type="protein sequence ID" value="WVY94881.1"/>
    <property type="molecule type" value="Genomic_DNA"/>
</dbReference>
<name>A0AAQ3MPX7_VIGMU</name>
<feature type="compositionally biased region" description="Basic residues" evidence="1">
    <location>
        <begin position="117"/>
        <end position="126"/>
    </location>
</feature>
<reference evidence="2 3" key="1">
    <citation type="journal article" date="2023" name="Life. Sci Alliance">
        <title>Evolutionary insights into 3D genome organization and epigenetic landscape of Vigna mungo.</title>
        <authorList>
            <person name="Junaid A."/>
            <person name="Singh B."/>
            <person name="Bhatia S."/>
        </authorList>
    </citation>
    <scope>NUCLEOTIDE SEQUENCE [LARGE SCALE GENOMIC DNA]</scope>
    <source>
        <strain evidence="2">Urdbean</strain>
    </source>
</reference>